<comment type="subcellular location">
    <subcellularLocation>
        <location evidence="1">Membrane</location>
        <topology evidence="1">Peripheral membrane protein</topology>
    </subcellularLocation>
</comment>
<dbReference type="Pfam" id="PF00231">
    <property type="entry name" value="ATP-synt"/>
    <property type="match status" value="1"/>
</dbReference>
<comment type="caution">
    <text evidence="10">The sequence shown here is derived from an EMBL/GenBank/DDBJ whole genome shotgun (WGS) entry which is preliminary data.</text>
</comment>
<dbReference type="NCBIfam" id="TIGR01146">
    <property type="entry name" value="ATPsyn_F1gamma"/>
    <property type="match status" value="1"/>
</dbReference>
<comment type="similarity">
    <text evidence="2">Belongs to the ATPase gamma chain family.</text>
</comment>
<evidence type="ECO:0000256" key="1">
    <source>
        <dbReference type="ARBA" id="ARBA00004170"/>
    </source>
</evidence>
<dbReference type="GO" id="GO:0045259">
    <property type="term" value="C:proton-transporting ATP synthase complex"/>
    <property type="evidence" value="ECO:0007669"/>
    <property type="project" value="UniProtKB-KW"/>
</dbReference>
<proteinExistence type="inferred from homology"/>
<dbReference type="SUPFAM" id="SSF52943">
    <property type="entry name" value="ATP synthase (F1-ATPase), gamma subunit"/>
    <property type="match status" value="1"/>
</dbReference>
<reference evidence="10 11" key="1">
    <citation type="submission" date="2019-01" db="EMBL/GenBank/DDBJ databases">
        <title>Nuclear Genome Assembly of the Microalgal Biofuel strain Nannochloropsis salina CCMP1776.</title>
        <authorList>
            <person name="Hovde B."/>
        </authorList>
    </citation>
    <scope>NUCLEOTIDE SEQUENCE [LARGE SCALE GENOMIC DNA]</scope>
    <source>
        <strain evidence="10 11">CCMP1776</strain>
    </source>
</reference>
<dbReference type="PIRSF" id="PIRSF039089">
    <property type="entry name" value="ATP_synthase_gamma"/>
    <property type="match status" value="1"/>
</dbReference>
<dbReference type="InterPro" id="IPR023632">
    <property type="entry name" value="ATP_synth_F1_gsu_CS"/>
</dbReference>
<dbReference type="GO" id="GO:0046933">
    <property type="term" value="F:proton-transporting ATP synthase activity, rotational mechanism"/>
    <property type="evidence" value="ECO:0007669"/>
    <property type="project" value="InterPro"/>
</dbReference>
<evidence type="ECO:0000313" key="10">
    <source>
        <dbReference type="EMBL" id="TFJ87138.1"/>
    </source>
</evidence>
<evidence type="ECO:0000313" key="11">
    <source>
        <dbReference type="Proteomes" id="UP000355283"/>
    </source>
</evidence>
<evidence type="ECO:0000256" key="5">
    <source>
        <dbReference type="ARBA" id="ARBA00023065"/>
    </source>
</evidence>
<dbReference type="Proteomes" id="UP000355283">
    <property type="component" value="Unassembled WGS sequence"/>
</dbReference>
<evidence type="ECO:0000256" key="8">
    <source>
        <dbReference type="ARBA" id="ARBA00023310"/>
    </source>
</evidence>
<dbReference type="AlphaFoldDB" id="A0A4D9DEK7"/>
<keyword evidence="5" id="KW-0406">Ion transport</keyword>
<dbReference type="InterPro" id="IPR035968">
    <property type="entry name" value="ATP_synth_F1_ATPase_gsu"/>
</dbReference>
<dbReference type="Gene3D" id="1.10.287.80">
    <property type="entry name" value="ATP synthase, gamma subunit, helix hairpin domain"/>
    <property type="match status" value="1"/>
</dbReference>
<keyword evidence="7" id="KW-0139">CF(1)</keyword>
<name>A0A4D9DEK7_9STRA</name>
<dbReference type="InterPro" id="IPR000131">
    <property type="entry name" value="ATP_synth_F1_gsu"/>
</dbReference>
<dbReference type="PROSITE" id="PS00153">
    <property type="entry name" value="ATPASE_GAMMA"/>
    <property type="match status" value="1"/>
</dbReference>
<dbReference type="HAMAP" id="MF_00815">
    <property type="entry name" value="ATP_synth_gamma_bact"/>
    <property type="match status" value="1"/>
</dbReference>
<evidence type="ECO:0000256" key="7">
    <source>
        <dbReference type="ARBA" id="ARBA00023196"/>
    </source>
</evidence>
<sequence length="305" mass="33336">MSASLGYQAARRLILGGATRMVARGMASEKEIAARMKSTAGINKITKTMKMVAASKMRGDEDRLKAGRPFQKWVDGFTPPPVLLEDFAKSLDKLPQSNLLVVITTDRGLCGGVNSSLARVMKHMVPALDKEKKDVQLFIVGDKGRATMGRPLGEFITQINSDSGTPYNFSLAAALAQDVTQIKADAVHVVFNRFRSAIAYEATVKTLYPPAALTGEPYVEYEFEPDTKTEVLDDMYEMAIATTMFTSMLESAAAEQSSRMNAMENASKNGEDLIKELSIQYNRARQSRITTELVEIISGASALES</sequence>
<keyword evidence="4" id="KW-0375">Hydrogen ion transport</keyword>
<keyword evidence="3" id="KW-0813">Transport</keyword>
<dbReference type="OrthoDB" id="239812at2759"/>
<keyword evidence="11" id="KW-1185">Reference proteome</keyword>
<gene>
    <name evidence="10" type="ORF">NSK_001472</name>
</gene>
<keyword evidence="6" id="KW-0472">Membrane</keyword>
<protein>
    <recommendedName>
        <fullName evidence="9">F-ATPase gamma subunit</fullName>
    </recommendedName>
</protein>
<dbReference type="PANTHER" id="PTHR11693:SF22">
    <property type="entry name" value="ATP SYNTHASE SUBUNIT GAMMA, MITOCHONDRIAL"/>
    <property type="match status" value="1"/>
</dbReference>
<dbReference type="PANTHER" id="PTHR11693">
    <property type="entry name" value="ATP SYNTHASE GAMMA CHAIN"/>
    <property type="match status" value="1"/>
</dbReference>
<dbReference type="CDD" id="cd12151">
    <property type="entry name" value="F1-ATPase_gamma"/>
    <property type="match status" value="1"/>
</dbReference>
<evidence type="ECO:0000256" key="9">
    <source>
        <dbReference type="ARBA" id="ARBA00031066"/>
    </source>
</evidence>
<accession>A0A4D9DEK7</accession>
<organism evidence="10 11">
    <name type="scientific">Nannochloropsis salina CCMP1776</name>
    <dbReference type="NCBI Taxonomy" id="1027361"/>
    <lineage>
        <taxon>Eukaryota</taxon>
        <taxon>Sar</taxon>
        <taxon>Stramenopiles</taxon>
        <taxon>Ochrophyta</taxon>
        <taxon>Eustigmatophyceae</taxon>
        <taxon>Eustigmatales</taxon>
        <taxon>Monodopsidaceae</taxon>
        <taxon>Microchloropsis</taxon>
        <taxon>Microchloropsis salina</taxon>
    </lineage>
</organism>
<evidence type="ECO:0000256" key="4">
    <source>
        <dbReference type="ARBA" id="ARBA00022781"/>
    </source>
</evidence>
<dbReference type="Gene3D" id="3.40.1380.10">
    <property type="match status" value="1"/>
</dbReference>
<evidence type="ECO:0000256" key="6">
    <source>
        <dbReference type="ARBA" id="ARBA00023136"/>
    </source>
</evidence>
<keyword evidence="8" id="KW-0066">ATP synthesis</keyword>
<evidence type="ECO:0000256" key="3">
    <source>
        <dbReference type="ARBA" id="ARBA00022448"/>
    </source>
</evidence>
<dbReference type="PRINTS" id="PR00126">
    <property type="entry name" value="ATPASEGAMMA"/>
</dbReference>
<dbReference type="EMBL" id="SDOX01000006">
    <property type="protein sequence ID" value="TFJ87138.1"/>
    <property type="molecule type" value="Genomic_DNA"/>
</dbReference>
<evidence type="ECO:0000256" key="2">
    <source>
        <dbReference type="ARBA" id="ARBA00007681"/>
    </source>
</evidence>